<dbReference type="RefSeq" id="WP_014404101.1">
    <property type="nucleotide sequence ID" value="NC_017033.1"/>
</dbReference>
<dbReference type="EMBL" id="CP003350">
    <property type="protein sequence ID" value="AFC87098.1"/>
    <property type="molecule type" value="Genomic_DNA"/>
</dbReference>
<dbReference type="eggNOG" id="COG2911">
    <property type="taxonomic scope" value="Bacteria"/>
</dbReference>
<dbReference type="Proteomes" id="UP000005234">
    <property type="component" value="Chromosome"/>
</dbReference>
<evidence type="ECO:0000256" key="5">
    <source>
        <dbReference type="SAM" id="Phobius"/>
    </source>
</evidence>
<accession>H8KZN8</accession>
<dbReference type="HOGENOM" id="CLU_002338_2_1_6"/>
<evidence type="ECO:0000256" key="2">
    <source>
        <dbReference type="ARBA" id="ARBA00022692"/>
    </source>
</evidence>
<dbReference type="GO" id="GO:0005886">
    <property type="term" value="C:plasma membrane"/>
    <property type="evidence" value="ECO:0007669"/>
    <property type="project" value="InterPro"/>
</dbReference>
<evidence type="ECO:0000256" key="3">
    <source>
        <dbReference type="ARBA" id="ARBA00022989"/>
    </source>
</evidence>
<name>H8KZN8_FRAAD</name>
<gene>
    <name evidence="7" type="ordered locus">Fraau_2757</name>
</gene>
<evidence type="ECO:0000256" key="4">
    <source>
        <dbReference type="ARBA" id="ARBA00023136"/>
    </source>
</evidence>
<keyword evidence="2 5" id="KW-0812">Transmembrane</keyword>
<organism evidence="7 8">
    <name type="scientific">Frateuria aurantia (strain ATCC 33424 / DSM 6220 / KCTC 2777 / LMG 1558 / NBRC 3245 / NCIMB 13370)</name>
    <name type="common">Acetobacter aurantius</name>
    <dbReference type="NCBI Taxonomy" id="767434"/>
    <lineage>
        <taxon>Bacteria</taxon>
        <taxon>Pseudomonadati</taxon>
        <taxon>Pseudomonadota</taxon>
        <taxon>Gammaproteobacteria</taxon>
        <taxon>Lysobacterales</taxon>
        <taxon>Rhodanobacteraceae</taxon>
        <taxon>Frateuria</taxon>
    </lineage>
</organism>
<dbReference type="STRING" id="767434.Fraau_2757"/>
<dbReference type="OrthoDB" id="5555605at2"/>
<dbReference type="InterPro" id="IPR007452">
    <property type="entry name" value="TamB_C"/>
</dbReference>
<evidence type="ECO:0000256" key="1">
    <source>
        <dbReference type="ARBA" id="ARBA00004167"/>
    </source>
</evidence>
<evidence type="ECO:0000313" key="7">
    <source>
        <dbReference type="EMBL" id="AFC87098.1"/>
    </source>
</evidence>
<feature type="transmembrane region" description="Helical" evidence="5">
    <location>
        <begin position="19"/>
        <end position="39"/>
    </location>
</feature>
<proteinExistence type="predicted"/>
<reference evidence="7" key="1">
    <citation type="submission" date="2012-02" db="EMBL/GenBank/DDBJ databases">
        <title>The complete genome of Frateuria aurantia DSM 6220.</title>
        <authorList>
            <consortium name="US DOE Joint Genome Institute (JGI-PGF)"/>
            <person name="Lucas S."/>
            <person name="Copeland A."/>
            <person name="Lapidus A."/>
            <person name="Glavina del Rio T."/>
            <person name="Dalin E."/>
            <person name="Tice H."/>
            <person name="Bruce D."/>
            <person name="Goodwin L."/>
            <person name="Pitluck S."/>
            <person name="Peters L."/>
            <person name="Ovchinnikova G."/>
            <person name="Teshima H."/>
            <person name="Kyrpides N."/>
            <person name="Mavromatis K."/>
            <person name="Ivanova N."/>
            <person name="Brettin T."/>
            <person name="Detter J.C."/>
            <person name="Han C."/>
            <person name="Larimer F."/>
            <person name="Land M."/>
            <person name="Hauser L."/>
            <person name="Markowitz V."/>
            <person name="Cheng J.-F."/>
            <person name="Hugenholtz P."/>
            <person name="Woyke T."/>
            <person name="Wu D."/>
            <person name="Brambilla E."/>
            <person name="Klenk H.-P."/>
            <person name="Eisen J.A."/>
        </authorList>
    </citation>
    <scope>NUCLEOTIDE SEQUENCE</scope>
    <source>
        <strain evidence="7">DSM 6220</strain>
    </source>
</reference>
<dbReference type="AlphaFoldDB" id="H8KZN8"/>
<evidence type="ECO:0000259" key="6">
    <source>
        <dbReference type="Pfam" id="PF04357"/>
    </source>
</evidence>
<dbReference type="PANTHER" id="PTHR36985">
    <property type="entry name" value="TRANSLOCATION AND ASSEMBLY MODULE SUBUNIT TAMB"/>
    <property type="match status" value="1"/>
</dbReference>
<keyword evidence="8" id="KW-1185">Reference proteome</keyword>
<dbReference type="GO" id="GO:0009306">
    <property type="term" value="P:protein secretion"/>
    <property type="evidence" value="ECO:0007669"/>
    <property type="project" value="InterPro"/>
</dbReference>
<dbReference type="Pfam" id="PF04357">
    <property type="entry name" value="TamB"/>
    <property type="match status" value="1"/>
</dbReference>
<keyword evidence="4 5" id="KW-0472">Membrane</keyword>
<protein>
    <recommendedName>
        <fullName evidence="6">Translocation and assembly module TamB C-terminal domain-containing protein</fullName>
    </recommendedName>
</protein>
<evidence type="ECO:0000313" key="8">
    <source>
        <dbReference type="Proteomes" id="UP000005234"/>
    </source>
</evidence>
<comment type="subcellular location">
    <subcellularLocation>
        <location evidence="1">Membrane</location>
        <topology evidence="1">Single-pass membrane protein</topology>
    </subcellularLocation>
</comment>
<dbReference type="GO" id="GO:0097347">
    <property type="term" value="C:TAM protein secretion complex"/>
    <property type="evidence" value="ECO:0007669"/>
    <property type="project" value="TreeGrafter"/>
</dbReference>
<keyword evidence="3 5" id="KW-1133">Transmembrane helix</keyword>
<sequence>MSESTPPVVPAVRPRPLRLILRIVAGLLAVIVLGLGWLLGTESGLQTLAARLPGLSAGTVNIGQAHGRLLGPLDLHDIRYDDGHGTQVRVRQLQLDWRPLALLRGRLHILRLQTGASSVALVSQPETAPTPSTPFEMPEKAPFGLRIDQLQLGPVDLQQDGKSLLKTRRLDLAGSWLGHQLTLARLDLDAEPGQASLHGQLRLGKVIRGRLQAQVQWQLGEQALAATLDAHAADADAHLDLDLTAPTAVHLQLQINQLQHHAWQGQLNMPPAMLAKLGLDGPIRQFALALDASGDDRGGQARGRLDLDQIPILLDPMQLGYQPASQLLDIRQLHLHSPKLAGIIDLSGQLGLGGSEPSGHLALHWQDLALPADWVGQAMSSAGQLKLDGGASQFAAVGQLDLGPAGRLAHLQLDLQGNPQHLDIRQLDIRQQGQGGQLQASGQVDLQPTTRWSLQLAARGFDPGVWLHDWPGSLNLKLDTEGQLAGDLPVARLNLDQLQGRLRDRPISGKGQLQIDPQQVLSGQLNLASGQSRIRLEGQPGRSNQLLLVLSAPQANDWLPEARGRLNAQARYQGKLQSGQLQLQLHGEGLSYLDNHIGTLGLNADVPDVSRIGGKISLRAANAKASGLAVSRLAVDADGNEKNHRLQLQLTGKPLSAELQASGSYRQSQWQGQLSQLHLDLQGLPRWSLQKPVDLHYAQAGFRSSELCLVAGEPRICASASQNAKTGLDASYHLHALPLAMLLNAAGMADLPVSISGILEGDGKIHRTPAGQLDGQATLHAPGGQIHYLEQPDQPLINYGPVQLQARLQPRNQQLNLHARFSDASHDQGHIDGQVQLHPVTQALTGELAFALPSLNFVSMLSPQLAAVHGHAQGRLRLGGKLDHPTVVGEAALQDFGAEVPVAGIKLEQGQLALNMLPDGQASLQGQLKSGSGSLQIQGQLGLDSHSPSHVSIRGSQFTAADIPAAKVTISPDLSIDYLPTGLKLGGSLKLDTAAIDISKLPGAGAQQASSDVVVLGAPPVQADPGLPISAQVLVDLGKHTDLTGMGLDGHLSGQLTVLQTPGHDPVGQGQITVDGTYKAYGQNLSIEHGQVLFASTPLDNPGLNLQAIRKINTNLTVDDGQRVGLAITGTAQKPVINLYSNPAMDQSDVLSYMTTGKPLSQLNNGESSMVNSAAQALGSVAGNYLAKHIGSKLGIDEIGVSSSDALNGNSAFTVGKYLTPRLYLSYGIGLFESGQVVTLRYRISRRWNVEAQSATEFSRTSLNYRLER</sequence>
<dbReference type="PANTHER" id="PTHR36985:SF1">
    <property type="entry name" value="TRANSLOCATION AND ASSEMBLY MODULE SUBUNIT TAMB"/>
    <property type="match status" value="1"/>
</dbReference>
<dbReference type="KEGG" id="fau:Fraau_2757"/>
<feature type="domain" description="Translocation and assembly module TamB C-terminal" evidence="6">
    <location>
        <begin position="930"/>
        <end position="1268"/>
    </location>
</feature>